<feature type="transmembrane region" description="Helical" evidence="1">
    <location>
        <begin position="99"/>
        <end position="117"/>
    </location>
</feature>
<proteinExistence type="predicted"/>
<keyword evidence="1" id="KW-1133">Transmembrane helix</keyword>
<feature type="transmembrane region" description="Helical" evidence="1">
    <location>
        <begin position="214"/>
        <end position="234"/>
    </location>
</feature>
<dbReference type="InterPro" id="IPR036938">
    <property type="entry name" value="PAP2/HPO_sf"/>
</dbReference>
<gene>
    <name evidence="3" type="ORF">JHT90_09115</name>
</gene>
<evidence type="ECO:0000256" key="1">
    <source>
        <dbReference type="SAM" id="Phobius"/>
    </source>
</evidence>
<dbReference type="InterPro" id="IPR000326">
    <property type="entry name" value="PAP2/HPO"/>
</dbReference>
<dbReference type="AlphaFoldDB" id="A0A974NDV4"/>
<organism evidence="3 4">
    <name type="scientific">Entomomonas asaccharolytica</name>
    <dbReference type="NCBI Taxonomy" id="2785331"/>
    <lineage>
        <taxon>Bacteria</taxon>
        <taxon>Pseudomonadati</taxon>
        <taxon>Pseudomonadota</taxon>
        <taxon>Gammaproteobacteria</taxon>
        <taxon>Pseudomonadales</taxon>
        <taxon>Pseudomonadaceae</taxon>
        <taxon>Entomomonas</taxon>
    </lineage>
</organism>
<feature type="transmembrane region" description="Helical" evidence="1">
    <location>
        <begin position="188"/>
        <end position="208"/>
    </location>
</feature>
<dbReference type="Gene3D" id="1.20.144.10">
    <property type="entry name" value="Phosphatidic acid phosphatase type 2/haloperoxidase"/>
    <property type="match status" value="1"/>
</dbReference>
<sequence length="267" mass="30641">MGDAQLLQPIWQTKKIVFCNVFALVLLLLWAWPLTHNLAMKFDIAFFRVINDSLKDSYAWASIWAVMSSRFFDFIVAIILLVLLIKADWLYSAKVVRQAFFALLVIMLLQVVIRIIFTKLIMAAGWQHASPTATLEDSYRLSRHFDFLEQKLEIKDSSNRSFPGDHASVLMIWALFLSVFARKFSQYFIVWLLAIIFMMPRLIAGAHWASDDYIGGLVLALLALGWGMYTPFAAKLSSGLVKITKPIFRLVNKIPVLNRFAIVRYPE</sequence>
<dbReference type="KEGG" id="eaz:JHT90_09115"/>
<reference evidence="3 4" key="1">
    <citation type="submission" date="2021-01" db="EMBL/GenBank/DDBJ databases">
        <title>Entomomonas sp. F2A isolated from a house cricket (Acheta domesticus).</title>
        <authorList>
            <person name="Spergser J."/>
            <person name="Busse H.-J."/>
        </authorList>
    </citation>
    <scope>NUCLEOTIDE SEQUENCE [LARGE SCALE GENOMIC DNA]</scope>
    <source>
        <strain evidence="3 4">F2A</strain>
    </source>
</reference>
<protein>
    <submittedName>
        <fullName evidence="3">Phosphatase PAP2 family protein</fullName>
    </submittedName>
</protein>
<accession>A0A974NDV4</accession>
<evidence type="ECO:0000313" key="3">
    <source>
        <dbReference type="EMBL" id="QQP84572.1"/>
    </source>
</evidence>
<keyword evidence="4" id="KW-1185">Reference proteome</keyword>
<name>A0A974NDV4_9GAMM</name>
<dbReference type="CDD" id="cd01610">
    <property type="entry name" value="PAP2_like"/>
    <property type="match status" value="1"/>
</dbReference>
<keyword evidence="1" id="KW-0472">Membrane</keyword>
<feature type="domain" description="Phosphatidic acid phosphatase type 2/haloperoxidase" evidence="2">
    <location>
        <begin position="103"/>
        <end position="233"/>
    </location>
</feature>
<evidence type="ECO:0000313" key="4">
    <source>
        <dbReference type="Proteomes" id="UP000595278"/>
    </source>
</evidence>
<dbReference type="Pfam" id="PF01569">
    <property type="entry name" value="PAP2"/>
    <property type="match status" value="1"/>
</dbReference>
<dbReference type="SMART" id="SM00014">
    <property type="entry name" value="acidPPc"/>
    <property type="match status" value="1"/>
</dbReference>
<evidence type="ECO:0000259" key="2">
    <source>
        <dbReference type="SMART" id="SM00014"/>
    </source>
</evidence>
<dbReference type="EMBL" id="CP067393">
    <property type="protein sequence ID" value="QQP84572.1"/>
    <property type="molecule type" value="Genomic_DNA"/>
</dbReference>
<keyword evidence="1" id="KW-0812">Transmembrane</keyword>
<feature type="transmembrane region" description="Helical" evidence="1">
    <location>
        <begin position="16"/>
        <end position="33"/>
    </location>
</feature>
<dbReference type="SUPFAM" id="SSF48317">
    <property type="entry name" value="Acid phosphatase/Vanadium-dependent haloperoxidase"/>
    <property type="match status" value="1"/>
</dbReference>
<feature type="transmembrane region" description="Helical" evidence="1">
    <location>
        <begin position="63"/>
        <end position="87"/>
    </location>
</feature>
<feature type="transmembrane region" description="Helical" evidence="1">
    <location>
        <begin position="162"/>
        <end position="181"/>
    </location>
</feature>
<dbReference type="RefSeq" id="WP_201090469.1">
    <property type="nucleotide sequence ID" value="NZ_CP067393.1"/>
</dbReference>
<dbReference type="Proteomes" id="UP000595278">
    <property type="component" value="Chromosome"/>
</dbReference>